<feature type="compositionally biased region" description="Polar residues" evidence="1">
    <location>
        <begin position="273"/>
        <end position="286"/>
    </location>
</feature>
<proteinExistence type="predicted"/>
<organism evidence="3 4">
    <name type="scientific">Ornithobacterium rhinotracheale (strain ATCC 51463 / DSM 15997 / CCUG 23171 / CIP 104009 / LMG 9086)</name>
    <dbReference type="NCBI Taxonomy" id="867902"/>
    <lineage>
        <taxon>Bacteria</taxon>
        <taxon>Pseudomonadati</taxon>
        <taxon>Bacteroidota</taxon>
        <taxon>Flavobacteriia</taxon>
        <taxon>Flavobacteriales</taxon>
        <taxon>Weeksellaceae</taxon>
        <taxon>Ornithobacterium</taxon>
    </lineage>
</organism>
<feature type="signal peptide" evidence="2">
    <location>
        <begin position="1"/>
        <end position="23"/>
    </location>
</feature>
<name>I4A1N9_ORNRL</name>
<feature type="compositionally biased region" description="Low complexity" evidence="1">
    <location>
        <begin position="317"/>
        <end position="354"/>
    </location>
</feature>
<gene>
    <name evidence="3" type="ordered locus">Ornrh_1718</name>
</gene>
<dbReference type="HOGENOM" id="CLU_782652_0_0_10"/>
<dbReference type="GeneID" id="97258334"/>
<sequence length="354" mass="40446">MKNKNKILNLAFLRIIPLGLLFAGVSSCTVSQPMARETDGIYYDPSVDVREVAVYDNGNEDVYYDARYYTQTPTQEKDLVRIGGKYFDENGNAPVSEYKGDWQRKDRKPRSKYSTWGDVDQDVNVSVNYFGSPYYSGFGLGLGFGMGYNWYSPRFYGGYYPYGYYNNFWGWDYPFYGGYGYYSPYYGYGYNSWAPYAPYYGYYGYNNPYYYGGGYYGSGYYTPYYVKPVPVKRGSVMGSNATIAPRRTMNNSAYNSSYYNNSSRSSLRVRSNAPTRNDAYSTQSNAPRRYQRSTRNENYNNYPSTPPVRRARVSYDTPSSNSSWGNSNSSWGSSRGSYSTPSRGSSSGSGRLFK</sequence>
<dbReference type="PROSITE" id="PS51257">
    <property type="entry name" value="PROKAR_LIPOPROTEIN"/>
    <property type="match status" value="1"/>
</dbReference>
<evidence type="ECO:0000313" key="4">
    <source>
        <dbReference type="Proteomes" id="UP000006051"/>
    </source>
</evidence>
<feature type="region of interest" description="Disordered" evidence="1">
    <location>
        <begin position="259"/>
        <end position="354"/>
    </location>
</feature>
<dbReference type="EMBL" id="CP003283">
    <property type="protein sequence ID" value="AFL97873.1"/>
    <property type="molecule type" value="Genomic_DNA"/>
</dbReference>
<feature type="chain" id="PRO_5003684721" description="Vitellogenin II" evidence="2">
    <location>
        <begin position="24"/>
        <end position="354"/>
    </location>
</feature>
<feature type="compositionally biased region" description="Low complexity" evidence="1">
    <location>
        <begin position="259"/>
        <end position="272"/>
    </location>
</feature>
<evidence type="ECO:0000256" key="2">
    <source>
        <dbReference type="SAM" id="SignalP"/>
    </source>
</evidence>
<keyword evidence="4" id="KW-1185">Reference proteome</keyword>
<evidence type="ECO:0000313" key="3">
    <source>
        <dbReference type="EMBL" id="AFL97873.1"/>
    </source>
</evidence>
<evidence type="ECO:0000256" key="1">
    <source>
        <dbReference type="SAM" id="MobiDB-lite"/>
    </source>
</evidence>
<dbReference type="RefSeq" id="WP_014791398.1">
    <property type="nucleotide sequence ID" value="NC_018016.1"/>
</dbReference>
<dbReference type="AlphaFoldDB" id="I4A1N9"/>
<dbReference type="Proteomes" id="UP000006051">
    <property type="component" value="Chromosome"/>
</dbReference>
<dbReference type="GeneID" id="71569780"/>
<protein>
    <recommendedName>
        <fullName evidence="5">Vitellogenin II</fullName>
    </recommendedName>
</protein>
<dbReference type="eggNOG" id="ENOG5032TE6">
    <property type="taxonomic scope" value="Bacteria"/>
</dbReference>
<reference evidence="3 4" key="1">
    <citation type="submission" date="2012-06" db="EMBL/GenBank/DDBJ databases">
        <title>The complete genome of Ornithobacterium rhinotracheale DSM 15997.</title>
        <authorList>
            <consortium name="US DOE Joint Genome Institute (JGI-PGF)"/>
            <person name="Lucas S."/>
            <person name="Copeland A."/>
            <person name="Lapidus A."/>
            <person name="Goodwin L."/>
            <person name="Pitluck S."/>
            <person name="Peters L."/>
            <person name="Mikhailova N."/>
            <person name="Teshima H."/>
            <person name="Kyrpides N."/>
            <person name="Mavromatis K."/>
            <person name="Pagani I."/>
            <person name="Ivanova N."/>
            <person name="Ovchinnikova G."/>
            <person name="Zeytun A."/>
            <person name="Detter J.C."/>
            <person name="Han C."/>
            <person name="Land M."/>
            <person name="Hauser L."/>
            <person name="Markowitz V."/>
            <person name="Cheng J.-F."/>
            <person name="Hugenholtz P."/>
            <person name="Woyke T."/>
            <person name="Wu D."/>
            <person name="Lang E."/>
            <person name="Kopitz M."/>
            <person name="Brambilla E."/>
            <person name="Klenk H.-P."/>
            <person name="Eisen J.A."/>
        </authorList>
    </citation>
    <scope>NUCLEOTIDE SEQUENCE [LARGE SCALE GENOMIC DNA]</scope>
    <source>
        <strain evidence="4">ATCC 51463 / DSM 15997 / CCUG 23171 / LMG 9086</strain>
    </source>
</reference>
<evidence type="ECO:0008006" key="5">
    <source>
        <dbReference type="Google" id="ProtNLM"/>
    </source>
</evidence>
<accession>I4A1N9</accession>
<dbReference type="KEGG" id="orh:Ornrh_1718"/>
<keyword evidence="2" id="KW-0732">Signal</keyword>
<dbReference type="STRING" id="867902.Ornrh_1718"/>